<keyword evidence="1" id="KW-0472">Membrane</keyword>
<proteinExistence type="predicted"/>
<feature type="transmembrane region" description="Helical" evidence="1">
    <location>
        <begin position="6"/>
        <end position="21"/>
    </location>
</feature>
<name>A0A7W3W1M7_9PSEU</name>
<feature type="transmembrane region" description="Helical" evidence="1">
    <location>
        <begin position="138"/>
        <end position="159"/>
    </location>
</feature>
<accession>A0A7W3W1M7</accession>
<gene>
    <name evidence="2" type="ORF">H4281_28790</name>
</gene>
<keyword evidence="3" id="KW-1185">Reference proteome</keyword>
<dbReference type="RefSeq" id="WP_182894038.1">
    <property type="nucleotide sequence ID" value="NZ_JACGZW010000010.1"/>
</dbReference>
<feature type="transmembrane region" description="Helical" evidence="1">
    <location>
        <begin position="56"/>
        <end position="75"/>
    </location>
</feature>
<dbReference type="Proteomes" id="UP000526734">
    <property type="component" value="Unassembled WGS sequence"/>
</dbReference>
<comment type="caution">
    <text evidence="2">The sequence shown here is derived from an EMBL/GenBank/DDBJ whole genome shotgun (WGS) entry which is preliminary data.</text>
</comment>
<keyword evidence="1" id="KW-0812">Transmembrane</keyword>
<keyword evidence="1" id="KW-1133">Transmembrane helix</keyword>
<evidence type="ECO:0000256" key="1">
    <source>
        <dbReference type="SAM" id="Phobius"/>
    </source>
</evidence>
<dbReference type="AlphaFoldDB" id="A0A7W3W1M7"/>
<sequence>MTDALVMGGILLALVLFTQVGRHRHNLVMGIMPFVSCTVIGVLYFTGGISLTAPNLVAGLAGAVVGAIAGAGLIATTRVERSPGTGRVQTWAGWPYLLIWLAVLVGRLVFVWAVENVRSFAVQVGEFLVSTHLDEDGVGLFFVLMALAMVAVRAGGVLWRSRRLEPVRDGQPVRA</sequence>
<dbReference type="EMBL" id="JACGZW010000010">
    <property type="protein sequence ID" value="MBB1157161.1"/>
    <property type="molecule type" value="Genomic_DNA"/>
</dbReference>
<feature type="transmembrane region" description="Helical" evidence="1">
    <location>
        <begin position="28"/>
        <end position="50"/>
    </location>
</feature>
<reference evidence="2 3" key="1">
    <citation type="submission" date="2020-08" db="EMBL/GenBank/DDBJ databases">
        <title>Amycolatopsis sp. nov. DR6-1 isolated from Dendrobium heterocarpum.</title>
        <authorList>
            <person name="Tedsree N."/>
            <person name="Kuncharoen N."/>
            <person name="Likhitwitayawuid K."/>
            <person name="Tanasupawat S."/>
        </authorList>
    </citation>
    <scope>NUCLEOTIDE SEQUENCE [LARGE SCALE GENOMIC DNA]</scope>
    <source>
        <strain evidence="2 3">DR6-1</strain>
    </source>
</reference>
<protein>
    <submittedName>
        <fullName evidence="2">DUF1453 domain-containing protein</fullName>
    </submittedName>
</protein>
<feature type="transmembrane region" description="Helical" evidence="1">
    <location>
        <begin position="96"/>
        <end position="114"/>
    </location>
</feature>
<evidence type="ECO:0000313" key="3">
    <source>
        <dbReference type="Proteomes" id="UP000526734"/>
    </source>
</evidence>
<organism evidence="2 3">
    <name type="scientific">Amycolatopsis dendrobii</name>
    <dbReference type="NCBI Taxonomy" id="2760662"/>
    <lineage>
        <taxon>Bacteria</taxon>
        <taxon>Bacillati</taxon>
        <taxon>Actinomycetota</taxon>
        <taxon>Actinomycetes</taxon>
        <taxon>Pseudonocardiales</taxon>
        <taxon>Pseudonocardiaceae</taxon>
        <taxon>Amycolatopsis</taxon>
    </lineage>
</organism>
<evidence type="ECO:0000313" key="2">
    <source>
        <dbReference type="EMBL" id="MBB1157161.1"/>
    </source>
</evidence>